<keyword evidence="5" id="KW-1185">Reference proteome</keyword>
<dbReference type="GO" id="GO:0046872">
    <property type="term" value="F:metal ion binding"/>
    <property type="evidence" value="ECO:0007669"/>
    <property type="project" value="UniProtKB-KW"/>
</dbReference>
<keyword evidence="1" id="KW-0479">Metal-binding</keyword>
<dbReference type="Proteomes" id="UP000037069">
    <property type="component" value="Unassembled WGS sequence"/>
</dbReference>
<dbReference type="OrthoDB" id="271433at2759"/>
<dbReference type="InterPro" id="IPR012864">
    <property type="entry name" value="PCO/ADO"/>
</dbReference>
<dbReference type="PANTHER" id="PTHR22966:SF61">
    <property type="entry name" value="2-AMINOETHANETHIOL DIOXYGENASE"/>
    <property type="match status" value="1"/>
</dbReference>
<evidence type="ECO:0000313" key="4">
    <source>
        <dbReference type="EMBL" id="KNC26291.1"/>
    </source>
</evidence>
<dbReference type="InterPro" id="IPR011051">
    <property type="entry name" value="RmlC_Cupin_sf"/>
</dbReference>
<reference evidence="4 5" key="1">
    <citation type="journal article" date="2015" name="Nat. Commun.">
        <title>Lucilia cuprina genome unlocks parasitic fly biology to underpin future interventions.</title>
        <authorList>
            <person name="Anstead C.A."/>
            <person name="Korhonen P.K."/>
            <person name="Young N.D."/>
            <person name="Hall R.S."/>
            <person name="Jex A.R."/>
            <person name="Murali S.C."/>
            <person name="Hughes D.S."/>
            <person name="Lee S.F."/>
            <person name="Perry T."/>
            <person name="Stroehlein A.J."/>
            <person name="Ansell B.R."/>
            <person name="Breugelmans B."/>
            <person name="Hofmann A."/>
            <person name="Qu J."/>
            <person name="Dugan S."/>
            <person name="Lee S.L."/>
            <person name="Chao H."/>
            <person name="Dinh H."/>
            <person name="Han Y."/>
            <person name="Doddapaneni H.V."/>
            <person name="Worley K.C."/>
            <person name="Muzny D.M."/>
            <person name="Ioannidis P."/>
            <person name="Waterhouse R.M."/>
            <person name="Zdobnov E.M."/>
            <person name="James P.J."/>
            <person name="Bagnall N.H."/>
            <person name="Kotze A.C."/>
            <person name="Gibbs R.A."/>
            <person name="Richards S."/>
            <person name="Batterham P."/>
            <person name="Gasser R.B."/>
        </authorList>
    </citation>
    <scope>NUCLEOTIDE SEQUENCE [LARGE SCALE GENOMIC DNA]</scope>
    <source>
        <strain evidence="4 5">LS</strain>
        <tissue evidence="4">Full body</tissue>
    </source>
</reference>
<dbReference type="STRING" id="7375.A0A0L0C202"/>
<dbReference type="SUPFAM" id="SSF51182">
    <property type="entry name" value="RmlC-like cupins"/>
    <property type="match status" value="1"/>
</dbReference>
<dbReference type="GO" id="GO:0005739">
    <property type="term" value="C:mitochondrion"/>
    <property type="evidence" value="ECO:0007669"/>
    <property type="project" value="TreeGrafter"/>
</dbReference>
<dbReference type="CDD" id="cd20289">
    <property type="entry name" value="cupin_ADO"/>
    <property type="match status" value="1"/>
</dbReference>
<evidence type="ECO:0000256" key="3">
    <source>
        <dbReference type="ARBA" id="ARBA00023004"/>
    </source>
</evidence>
<keyword evidence="2" id="KW-0560">Oxidoreductase</keyword>
<evidence type="ECO:0000256" key="1">
    <source>
        <dbReference type="ARBA" id="ARBA00022723"/>
    </source>
</evidence>
<comment type="caution">
    <text evidence="4">The sequence shown here is derived from an EMBL/GenBank/DDBJ whole genome shotgun (WGS) entry which is preliminary data.</text>
</comment>
<dbReference type="OMA" id="RCIWGKL"/>
<evidence type="ECO:0000256" key="2">
    <source>
        <dbReference type="ARBA" id="ARBA00023002"/>
    </source>
</evidence>
<proteinExistence type="predicted"/>
<dbReference type="AlphaFoldDB" id="A0A0L0C202"/>
<sequence length="253" mass="28606">MSSHFVNVLRQALKTFDRANQTAFKSNLTLLKQLTDQLSYRDIQINQDELFNDDLFLRPGRAPCTFMHIFENETVSMSVFIMRGGYTMPLHDHPCMHGLLKVLHGQLKIQSYTQDVKANEALNNKQITKEIDVIKEEVKFMKPNMDCTLLTPRECNYHEITAVGGVAAFFDILAPPYDADVPGIGPRRCNFYEAITKSNLEAHSGGDANKPRTLAILQRIPAPLTYYCDTTEAHESVLETAFLCSKEAYSVLP</sequence>
<name>A0A0L0C202_LUCCU</name>
<dbReference type="EMBL" id="JRES01000997">
    <property type="protein sequence ID" value="KNC26291.1"/>
    <property type="molecule type" value="Genomic_DNA"/>
</dbReference>
<evidence type="ECO:0000313" key="5">
    <source>
        <dbReference type="Proteomes" id="UP000037069"/>
    </source>
</evidence>
<dbReference type="Gene3D" id="2.60.120.10">
    <property type="entry name" value="Jelly Rolls"/>
    <property type="match status" value="1"/>
</dbReference>
<dbReference type="GO" id="GO:0016702">
    <property type="term" value="F:oxidoreductase activity, acting on single donors with incorporation of molecular oxygen, incorporation of two atoms of oxygen"/>
    <property type="evidence" value="ECO:0007669"/>
    <property type="project" value="InterPro"/>
</dbReference>
<keyword evidence="3" id="KW-0408">Iron</keyword>
<gene>
    <name evidence="4" type="ORF">FF38_01153</name>
</gene>
<accession>A0A0L0C202</accession>
<dbReference type="InterPro" id="IPR014710">
    <property type="entry name" value="RmlC-like_jellyroll"/>
</dbReference>
<protein>
    <recommendedName>
        <fullName evidence="6">2-aminoethanethiol dioxygenase</fullName>
    </recommendedName>
</protein>
<dbReference type="Pfam" id="PF07847">
    <property type="entry name" value="PCO_ADO"/>
    <property type="match status" value="1"/>
</dbReference>
<organism evidence="4 5">
    <name type="scientific">Lucilia cuprina</name>
    <name type="common">Green bottle fly</name>
    <name type="synonym">Australian sheep blowfly</name>
    <dbReference type="NCBI Taxonomy" id="7375"/>
    <lineage>
        <taxon>Eukaryota</taxon>
        <taxon>Metazoa</taxon>
        <taxon>Ecdysozoa</taxon>
        <taxon>Arthropoda</taxon>
        <taxon>Hexapoda</taxon>
        <taxon>Insecta</taxon>
        <taxon>Pterygota</taxon>
        <taxon>Neoptera</taxon>
        <taxon>Endopterygota</taxon>
        <taxon>Diptera</taxon>
        <taxon>Brachycera</taxon>
        <taxon>Muscomorpha</taxon>
        <taxon>Oestroidea</taxon>
        <taxon>Calliphoridae</taxon>
        <taxon>Luciliinae</taxon>
        <taxon>Lucilia</taxon>
    </lineage>
</organism>
<dbReference type="PANTHER" id="PTHR22966">
    <property type="entry name" value="2-AMINOETHANETHIOL DIOXYGENASE"/>
    <property type="match status" value="1"/>
</dbReference>
<evidence type="ECO:0008006" key="6">
    <source>
        <dbReference type="Google" id="ProtNLM"/>
    </source>
</evidence>